<dbReference type="InterPro" id="IPR029063">
    <property type="entry name" value="SAM-dependent_MTases_sf"/>
</dbReference>
<dbReference type="RefSeq" id="WP_160335546.1">
    <property type="nucleotide sequence ID" value="NZ_WSRP01000022.1"/>
</dbReference>
<dbReference type="EMBL" id="WSRP01000022">
    <property type="protein sequence ID" value="MVX57118.1"/>
    <property type="molecule type" value="Genomic_DNA"/>
</dbReference>
<keyword evidence="3" id="KW-1185">Reference proteome</keyword>
<dbReference type="PANTHER" id="PTHR43591:SF24">
    <property type="entry name" value="2-METHOXY-6-POLYPRENYL-1,4-BENZOQUINOL METHYLASE, MITOCHONDRIAL"/>
    <property type="match status" value="1"/>
</dbReference>
<dbReference type="Gene3D" id="3.40.50.150">
    <property type="entry name" value="Vaccinia Virus protein VP39"/>
    <property type="match status" value="1"/>
</dbReference>
<dbReference type="InterPro" id="IPR013216">
    <property type="entry name" value="Methyltransf_11"/>
</dbReference>
<dbReference type="GO" id="GO:0032259">
    <property type="term" value="P:methylation"/>
    <property type="evidence" value="ECO:0007669"/>
    <property type="project" value="UniProtKB-KW"/>
</dbReference>
<evidence type="ECO:0000313" key="2">
    <source>
        <dbReference type="EMBL" id="MVX57118.1"/>
    </source>
</evidence>
<feature type="domain" description="Methyltransferase type 11" evidence="1">
    <location>
        <begin position="48"/>
        <end position="144"/>
    </location>
</feature>
<protein>
    <submittedName>
        <fullName evidence="2">Methyltransferase domain-containing protein</fullName>
    </submittedName>
</protein>
<dbReference type="SUPFAM" id="SSF53335">
    <property type="entry name" value="S-adenosyl-L-methionine-dependent methyltransferases"/>
    <property type="match status" value="1"/>
</dbReference>
<organism evidence="2 3">
    <name type="scientific">Parasutterella muris</name>
    <dbReference type="NCBI Taxonomy" id="2565572"/>
    <lineage>
        <taxon>Bacteria</taxon>
        <taxon>Pseudomonadati</taxon>
        <taxon>Pseudomonadota</taxon>
        <taxon>Betaproteobacteria</taxon>
        <taxon>Burkholderiales</taxon>
        <taxon>Sutterellaceae</taxon>
        <taxon>Parasutterella</taxon>
    </lineage>
</organism>
<dbReference type="AlphaFoldDB" id="A0A6L6YKB3"/>
<dbReference type="Pfam" id="PF08241">
    <property type="entry name" value="Methyltransf_11"/>
    <property type="match status" value="1"/>
</dbReference>
<dbReference type="CDD" id="cd02440">
    <property type="entry name" value="AdoMet_MTases"/>
    <property type="match status" value="1"/>
</dbReference>
<name>A0A6L6YKB3_9BURK</name>
<keyword evidence="2" id="KW-0808">Transferase</keyword>
<dbReference type="PANTHER" id="PTHR43591">
    <property type="entry name" value="METHYLTRANSFERASE"/>
    <property type="match status" value="1"/>
</dbReference>
<proteinExistence type="predicted"/>
<dbReference type="OrthoDB" id="529208at2"/>
<dbReference type="GO" id="GO:0008757">
    <property type="term" value="F:S-adenosylmethionine-dependent methyltransferase activity"/>
    <property type="evidence" value="ECO:0007669"/>
    <property type="project" value="InterPro"/>
</dbReference>
<keyword evidence="2" id="KW-0489">Methyltransferase</keyword>
<evidence type="ECO:0000313" key="3">
    <source>
        <dbReference type="Proteomes" id="UP000472580"/>
    </source>
</evidence>
<evidence type="ECO:0000259" key="1">
    <source>
        <dbReference type="Pfam" id="PF08241"/>
    </source>
</evidence>
<dbReference type="Proteomes" id="UP000472580">
    <property type="component" value="Unassembled WGS sequence"/>
</dbReference>
<gene>
    <name evidence="2" type="ORF">E5987_07845</name>
</gene>
<sequence length="238" mass="27592">MKHLEEIRRYWDSRSEGYRMQVDEEIRNHREEEYRTFFSDLPVGSEVLDIGCGPGFFTRLLSSLSMKVTAADYSEEMLTQAKNLLSETPDAQVRFLQTDAQKLPFDTDAFDAVVSRNLVWNLENPESAYRKWFRVLKPGGRLFVFDGNHYCYLFDKTYADIHKAQTEQSKHILLGVKTSVIDEIAEDLPLSRHVRPDWDKAVLAKVGFVNISTEILKTVETRDKRLMPTHFAVVARKP</sequence>
<reference evidence="2 3" key="1">
    <citation type="submission" date="2019-12" db="EMBL/GenBank/DDBJ databases">
        <title>Microbes associate with the intestines of laboratory mice.</title>
        <authorList>
            <person name="Navarre W."/>
            <person name="Wong E."/>
        </authorList>
    </citation>
    <scope>NUCLEOTIDE SEQUENCE [LARGE SCALE GENOMIC DNA]</scope>
    <source>
        <strain evidence="2 3">NM82_D38</strain>
    </source>
</reference>
<accession>A0A6L6YKB3</accession>
<comment type="caution">
    <text evidence="2">The sequence shown here is derived from an EMBL/GenBank/DDBJ whole genome shotgun (WGS) entry which is preliminary data.</text>
</comment>